<dbReference type="EMBL" id="AP022620">
    <property type="protein sequence ID" value="BBZ79123.1"/>
    <property type="molecule type" value="Genomic_DNA"/>
</dbReference>
<name>A0A6N4WFC6_9MYCO</name>
<proteinExistence type="predicted"/>
<gene>
    <name evidence="2" type="ORF">MANY_44600</name>
</gene>
<dbReference type="RefSeq" id="WP_163806167.1">
    <property type="nucleotide sequence ID" value="NZ_AP022620.1"/>
</dbReference>
<feature type="compositionally biased region" description="Gly residues" evidence="1">
    <location>
        <begin position="179"/>
        <end position="197"/>
    </location>
</feature>
<feature type="region of interest" description="Disordered" evidence="1">
    <location>
        <begin position="168"/>
        <end position="325"/>
    </location>
</feature>
<dbReference type="AlphaFoldDB" id="A0A6N4WFC6"/>
<dbReference type="KEGG" id="many:MANY_44600"/>
<organism evidence="2 3">
    <name type="scientific">Mycolicibacterium anyangense</name>
    <dbReference type="NCBI Taxonomy" id="1431246"/>
    <lineage>
        <taxon>Bacteria</taxon>
        <taxon>Bacillati</taxon>
        <taxon>Actinomycetota</taxon>
        <taxon>Actinomycetes</taxon>
        <taxon>Mycobacteriales</taxon>
        <taxon>Mycobacteriaceae</taxon>
        <taxon>Mycolicibacterium</taxon>
    </lineage>
</organism>
<evidence type="ECO:0000313" key="2">
    <source>
        <dbReference type="EMBL" id="BBZ79123.1"/>
    </source>
</evidence>
<accession>A0A6N4WFC6</accession>
<feature type="region of interest" description="Disordered" evidence="1">
    <location>
        <begin position="53"/>
        <end position="89"/>
    </location>
</feature>
<keyword evidence="3" id="KW-1185">Reference proteome</keyword>
<evidence type="ECO:0000256" key="1">
    <source>
        <dbReference type="SAM" id="MobiDB-lite"/>
    </source>
</evidence>
<feature type="compositionally biased region" description="Low complexity" evidence="1">
    <location>
        <begin position="233"/>
        <end position="250"/>
    </location>
</feature>
<sequence>MTEGQLAASAGHYLQANAMNVPPPPITSDPLVSGATPIEQLLRVLGLAANLGDPKDNAESTEEHAKRDAKTAEAAAKFPAQDEAASAEMKGVAGQGDASQMAQQLPQMASGIAGALAGAMGGALQPLAQIPQQIAQGAQQAMQAGMGMMQQAGGSAAELDKASLSDLPLDEYDSDAGEFGSGGGGGSAGGGGGGFGGTAPTAMLGPPPVPSPGTSPSAAPIMATPSTPPPATPTAATGGMSGMPMVPPGAMHGGAGADKDDKAATKRVSVPTIKNGAPVQGRITAPPPAPPQVVKKVDGKPVATKRIVVPNTTPADDTPTDNPPK</sequence>
<feature type="compositionally biased region" description="Basic and acidic residues" evidence="1">
    <location>
        <begin position="53"/>
        <end position="71"/>
    </location>
</feature>
<dbReference type="Proteomes" id="UP000467249">
    <property type="component" value="Chromosome"/>
</dbReference>
<feature type="compositionally biased region" description="Low complexity" evidence="1">
    <location>
        <begin position="214"/>
        <end position="225"/>
    </location>
</feature>
<evidence type="ECO:0000313" key="3">
    <source>
        <dbReference type="Proteomes" id="UP000467249"/>
    </source>
</evidence>
<protein>
    <submittedName>
        <fullName evidence="2">Uncharacterized protein</fullName>
    </submittedName>
</protein>
<reference evidence="2 3" key="1">
    <citation type="journal article" date="2019" name="Emerg. Microbes Infect.">
        <title>Comprehensive subspecies identification of 175 nontuberculous mycobacteria species based on 7547 genomic profiles.</title>
        <authorList>
            <person name="Matsumoto Y."/>
            <person name="Kinjo T."/>
            <person name="Motooka D."/>
            <person name="Nabeya D."/>
            <person name="Jung N."/>
            <person name="Uechi K."/>
            <person name="Horii T."/>
            <person name="Iida T."/>
            <person name="Fujita J."/>
            <person name="Nakamura S."/>
        </authorList>
    </citation>
    <scope>NUCLEOTIDE SEQUENCE [LARGE SCALE GENOMIC DNA]</scope>
    <source>
        <strain evidence="2 3">JCM 30275</strain>
    </source>
</reference>